<dbReference type="Proteomes" id="UP001214521">
    <property type="component" value="Unassembled WGS sequence"/>
</dbReference>
<evidence type="ECO:0000256" key="2">
    <source>
        <dbReference type="ARBA" id="ARBA00023043"/>
    </source>
</evidence>
<evidence type="ECO:0000313" key="4">
    <source>
        <dbReference type="EMBL" id="EKT4439472.1"/>
    </source>
</evidence>
<dbReference type="InterPro" id="IPR036770">
    <property type="entry name" value="Ankyrin_rpt-contain_sf"/>
</dbReference>
<dbReference type="PANTHER" id="PTHR24171">
    <property type="entry name" value="ANKYRIN REPEAT DOMAIN-CONTAINING PROTEIN 39-RELATED"/>
    <property type="match status" value="1"/>
</dbReference>
<dbReference type="InterPro" id="IPR002110">
    <property type="entry name" value="Ankyrin_rpt"/>
</dbReference>
<dbReference type="Pfam" id="PF12796">
    <property type="entry name" value="Ank_2"/>
    <property type="match status" value="1"/>
</dbReference>
<feature type="repeat" description="ANK" evidence="3">
    <location>
        <begin position="148"/>
        <end position="180"/>
    </location>
</feature>
<gene>
    <name evidence="4" type="ORF">QEK83_000065</name>
</gene>
<feature type="repeat" description="ANK" evidence="3">
    <location>
        <begin position="114"/>
        <end position="146"/>
    </location>
</feature>
<proteinExistence type="predicted"/>
<dbReference type="EMBL" id="ABLOMU010000001">
    <property type="protein sequence ID" value="EKT4439472.1"/>
    <property type="molecule type" value="Genomic_DNA"/>
</dbReference>
<dbReference type="PROSITE" id="PS50297">
    <property type="entry name" value="ANK_REP_REGION"/>
    <property type="match status" value="2"/>
</dbReference>
<protein>
    <submittedName>
        <fullName evidence="4">Ankyrin repeat domain-containing protein</fullName>
    </submittedName>
</protein>
<accession>A0AAI9FXE8</accession>
<dbReference type="AlphaFoldDB" id="A0AAI9FXE8"/>
<keyword evidence="2 3" id="KW-0040">ANK repeat</keyword>
<organism evidence="4 5">
    <name type="scientific">Stenotrophomonas maltophilia</name>
    <name type="common">Pseudomonas maltophilia</name>
    <name type="synonym">Xanthomonas maltophilia</name>
    <dbReference type="NCBI Taxonomy" id="40324"/>
    <lineage>
        <taxon>Bacteria</taxon>
        <taxon>Pseudomonadati</taxon>
        <taxon>Pseudomonadota</taxon>
        <taxon>Gammaproteobacteria</taxon>
        <taxon>Lysobacterales</taxon>
        <taxon>Lysobacteraceae</taxon>
        <taxon>Stenotrophomonas</taxon>
        <taxon>Stenotrophomonas maltophilia group</taxon>
    </lineage>
</organism>
<reference evidence="4" key="1">
    <citation type="submission" date="2022-07" db="EMBL/GenBank/DDBJ databases">
        <authorList>
            <consortium name="Clinical and Environmental Microbiology Branch: Whole genome sequencing antimicrobial resistance pathogens in the healthcare setting"/>
        </authorList>
    </citation>
    <scope>NUCLEOTIDE SEQUENCE</scope>
    <source>
        <strain evidence="4">Stenotrophomonas_maltophilia_2021CK-00905</strain>
    </source>
</reference>
<dbReference type="SMART" id="SM00248">
    <property type="entry name" value="ANK"/>
    <property type="match status" value="4"/>
</dbReference>
<evidence type="ECO:0000256" key="1">
    <source>
        <dbReference type="ARBA" id="ARBA00022737"/>
    </source>
</evidence>
<sequence>MENYNKRGKSVLGLAVVKGKLDLLEKRLKLGVDPNSTYYKEGDCRSLVELAFKCKKMESLDILVRYGANTNIVFSCGYTMVHYCTRIYQWQLEDVLKMGVDPNTCASLSDMDFPGHAALHMAVRQRDIKTMKLLISYGADVNLHCDYCGYTPLHAAFLFPESETINFLLDNGADFYALDDCGFIPEQIADSYYTNEAQRIMSERMARKIMEQVEAGDDASFGKRRM</sequence>
<evidence type="ECO:0000313" key="5">
    <source>
        <dbReference type="Proteomes" id="UP001214521"/>
    </source>
</evidence>
<dbReference type="SUPFAM" id="SSF48403">
    <property type="entry name" value="Ankyrin repeat"/>
    <property type="match status" value="1"/>
</dbReference>
<comment type="caution">
    <text evidence="4">The sequence shown here is derived from an EMBL/GenBank/DDBJ whole genome shotgun (WGS) entry which is preliminary data.</text>
</comment>
<keyword evidence="1" id="KW-0677">Repeat</keyword>
<evidence type="ECO:0000256" key="3">
    <source>
        <dbReference type="PROSITE-ProRule" id="PRU00023"/>
    </source>
</evidence>
<name>A0AAI9FXE8_STEMA</name>
<dbReference type="PROSITE" id="PS50088">
    <property type="entry name" value="ANK_REPEAT"/>
    <property type="match status" value="2"/>
</dbReference>
<dbReference type="Gene3D" id="1.25.40.20">
    <property type="entry name" value="Ankyrin repeat-containing domain"/>
    <property type="match status" value="2"/>
</dbReference>